<feature type="domain" description="ALMS motif" evidence="5">
    <location>
        <begin position="345"/>
        <end position="474"/>
    </location>
</feature>
<proteinExistence type="predicted"/>
<dbReference type="GO" id="GO:0005813">
    <property type="term" value="C:centrosome"/>
    <property type="evidence" value="ECO:0007669"/>
    <property type="project" value="UniProtKB-SubCell"/>
</dbReference>
<dbReference type="InterPro" id="IPR029299">
    <property type="entry name" value="ALMS_motif"/>
</dbReference>
<keyword evidence="2" id="KW-0963">Cytoplasm</keyword>
<reference evidence="6" key="2">
    <citation type="journal article" date="2021" name="World Allergy Organ. J.">
        <title>Chromosome-level assembly of Dermatophagoides farinae genome and transcriptome reveals two novel allergens Der f 37 and Der f 39.</title>
        <authorList>
            <person name="Chen J."/>
            <person name="Cai Z."/>
            <person name="Fan D."/>
            <person name="Hu J."/>
            <person name="Hou Y."/>
            <person name="He Y."/>
            <person name="Zhang Z."/>
            <person name="Zhao Z."/>
            <person name="Gao P."/>
            <person name="Hu W."/>
            <person name="Sun J."/>
            <person name="Li J."/>
            <person name="Ji K."/>
        </authorList>
    </citation>
    <scope>NUCLEOTIDE SEQUENCE</scope>
    <source>
        <strain evidence="6">JKM2019</strain>
    </source>
</reference>
<evidence type="ECO:0000259" key="5">
    <source>
        <dbReference type="Pfam" id="PF15309"/>
    </source>
</evidence>
<evidence type="ECO:0000256" key="4">
    <source>
        <dbReference type="SAM" id="MobiDB-lite"/>
    </source>
</evidence>
<feature type="region of interest" description="Disordered" evidence="4">
    <location>
        <begin position="46"/>
        <end position="69"/>
    </location>
</feature>
<organism evidence="6">
    <name type="scientific">Dermatophagoides farinae</name>
    <name type="common">American house dust mite</name>
    <dbReference type="NCBI Taxonomy" id="6954"/>
    <lineage>
        <taxon>Eukaryota</taxon>
        <taxon>Metazoa</taxon>
        <taxon>Ecdysozoa</taxon>
        <taxon>Arthropoda</taxon>
        <taxon>Chelicerata</taxon>
        <taxon>Arachnida</taxon>
        <taxon>Acari</taxon>
        <taxon>Acariformes</taxon>
        <taxon>Sarcoptiformes</taxon>
        <taxon>Astigmata</taxon>
        <taxon>Psoroptidia</taxon>
        <taxon>Analgoidea</taxon>
        <taxon>Pyroglyphidae</taxon>
        <taxon>Dermatophagoidinae</taxon>
        <taxon>Dermatophagoides</taxon>
    </lineage>
</organism>
<evidence type="ECO:0000313" key="6">
    <source>
        <dbReference type="EMBL" id="KAH7640170.1"/>
    </source>
</evidence>
<reference evidence="6" key="1">
    <citation type="submission" date="2020-06" db="EMBL/GenBank/DDBJ databases">
        <authorList>
            <person name="Ji K."/>
            <person name="Li J."/>
        </authorList>
    </citation>
    <scope>NUCLEOTIDE SEQUENCE</scope>
    <source>
        <strain evidence="6">JKM2019</strain>
        <tissue evidence="6">Whole body</tissue>
    </source>
</reference>
<sequence>MVSTKHQLINSSNCNDSHDSIDWLSNRVQNLLEKTLACQKSNQLRPISNRDVSNERKQQQQQQQTDSDIILSTKKFNETESRILVESNVMMLNTSRNCNSENSLTSNITLNCDEFDDLTEYYPIQKFHRNHNRNAPPISIQKNEKSITENCHLSDIISFHKNFLNSQINHLKRLSNDLIRIEKSIGKSQNSFINYRNNKYNEKSLSKCHCNHGNNVEKISNQHRKTHSFISYEKQCYDNLDTAKYSKHEKQTKILQTSISMMQKINQQINEDMNDGDNDDDDDDVTNKSVQTSFVFNAIVERSNGDQFQCSNDDDGECLNINRSLSWFLQFVDEENYRIFDAQSFNLSEIFEQNQRKFKHRSLMRALRIKDNGRLRIETADQRKDEIVQVFLLAKSCYPNDKCSKRKSASSNSRPLSPITRRVFTHQQMRKQTEKVYKKLPEFKNRQKDGRHEDEAKKRRMMAEIFKQKLKDNAVRGRLNWPITSQAIST</sequence>
<evidence type="ECO:0000256" key="1">
    <source>
        <dbReference type="ARBA" id="ARBA00004300"/>
    </source>
</evidence>
<protein>
    <recommendedName>
        <fullName evidence="5">ALMS motif domain-containing protein</fullName>
    </recommendedName>
</protein>
<evidence type="ECO:0000256" key="2">
    <source>
        <dbReference type="ARBA" id="ARBA00022490"/>
    </source>
</evidence>
<accession>A0A9D4NVX1</accession>
<comment type="subcellular location">
    <subcellularLocation>
        <location evidence="1">Cytoplasm</location>
        <location evidence="1">Cytoskeleton</location>
        <location evidence="1">Microtubule organizing center</location>
        <location evidence="1">Centrosome</location>
    </subcellularLocation>
</comment>
<dbReference type="Proteomes" id="UP000828236">
    <property type="component" value="Unassembled WGS sequence"/>
</dbReference>
<evidence type="ECO:0000256" key="3">
    <source>
        <dbReference type="ARBA" id="ARBA00023212"/>
    </source>
</evidence>
<keyword evidence="3" id="KW-0206">Cytoskeleton</keyword>
<dbReference type="OrthoDB" id="6509968at2759"/>
<comment type="caution">
    <text evidence="6">The sequence shown here is derived from an EMBL/GenBank/DDBJ whole genome shotgun (WGS) entry which is preliminary data.</text>
</comment>
<dbReference type="Pfam" id="PF15309">
    <property type="entry name" value="ALMS_motif"/>
    <property type="match status" value="1"/>
</dbReference>
<dbReference type="EMBL" id="SDOV01000006">
    <property type="protein sequence ID" value="KAH7640170.1"/>
    <property type="molecule type" value="Genomic_DNA"/>
</dbReference>
<gene>
    <name evidence="6" type="ORF">HUG17_10650</name>
</gene>
<name>A0A9D4NVX1_DERFA</name>
<dbReference type="AlphaFoldDB" id="A0A9D4NVX1"/>